<dbReference type="PANTHER" id="PTHR11487:SF0">
    <property type="entry name" value="S-ACYL FATTY ACID SYNTHASE THIOESTERASE, MEDIUM CHAIN"/>
    <property type="match status" value="1"/>
</dbReference>
<proteinExistence type="inferred from homology"/>
<dbReference type="InterPro" id="IPR001031">
    <property type="entry name" value="Thioesterase"/>
</dbReference>
<sequence length="251" mass="27274">MAPWQQNLRLLAARPNVQARIVCIPPAGGGANTFYPWAAHVPPGTELWAVQLPGREDRLEEPPVTDLLQAARRVASALQWLLDRPCLLFGHSMGALIGYEAARMLTAQRTQGVCHLFASGCLPPDRHQARDRDLAGDREVVAELRRIGFSSDLLDDPEARALVMPAIQNDLRMFSSYGHRPGQRLACPITVLVGDADPHVRAADAAGWGLHTRAPVETAVLPGDHYYLFGAHEQIIAKIADALVIPASVGD</sequence>
<name>A0ABQ3DC58_9ACTN</name>
<dbReference type="GO" id="GO:0016787">
    <property type="term" value="F:hydrolase activity"/>
    <property type="evidence" value="ECO:0007669"/>
    <property type="project" value="UniProtKB-KW"/>
</dbReference>
<accession>A0ABQ3DC58</accession>
<evidence type="ECO:0000313" key="3">
    <source>
        <dbReference type="EMBL" id="GHA73260.1"/>
    </source>
</evidence>
<comment type="similarity">
    <text evidence="1">Belongs to the thioesterase family.</text>
</comment>
<reference evidence="4" key="1">
    <citation type="journal article" date="2019" name="Int. J. Syst. Evol. Microbiol.">
        <title>The Global Catalogue of Microorganisms (GCM) 10K type strain sequencing project: providing services to taxonomists for standard genome sequencing and annotation.</title>
        <authorList>
            <consortium name="The Broad Institute Genomics Platform"/>
            <consortium name="The Broad Institute Genome Sequencing Center for Infectious Disease"/>
            <person name="Wu L."/>
            <person name="Ma J."/>
        </authorList>
    </citation>
    <scope>NUCLEOTIDE SEQUENCE [LARGE SCALE GENOMIC DNA]</scope>
    <source>
        <strain evidence="4">JCM 4733</strain>
    </source>
</reference>
<dbReference type="Gene3D" id="3.40.50.1820">
    <property type="entry name" value="alpha/beta hydrolase"/>
    <property type="match status" value="1"/>
</dbReference>
<dbReference type="InterPro" id="IPR012223">
    <property type="entry name" value="TEII"/>
</dbReference>
<dbReference type="PANTHER" id="PTHR11487">
    <property type="entry name" value="THIOESTERASE"/>
    <property type="match status" value="1"/>
</dbReference>
<dbReference type="EMBL" id="BMVN01000089">
    <property type="protein sequence ID" value="GHA73260.1"/>
    <property type="molecule type" value="Genomic_DNA"/>
</dbReference>
<dbReference type="Pfam" id="PF00975">
    <property type="entry name" value="Thioesterase"/>
    <property type="match status" value="1"/>
</dbReference>
<comment type="caution">
    <text evidence="3">The sequence shown here is derived from an EMBL/GenBank/DDBJ whole genome shotgun (WGS) entry which is preliminary data.</text>
</comment>
<evidence type="ECO:0000259" key="2">
    <source>
        <dbReference type="Pfam" id="PF00975"/>
    </source>
</evidence>
<protein>
    <submittedName>
        <fullName evidence="3">Oleoyl-ACP hydrolase</fullName>
    </submittedName>
</protein>
<keyword evidence="3" id="KW-0378">Hydrolase</keyword>
<dbReference type="RefSeq" id="WP_189894959.1">
    <property type="nucleotide sequence ID" value="NZ_BMVN01000089.1"/>
</dbReference>
<gene>
    <name evidence="3" type="primary">rifR</name>
    <name evidence="3" type="ORF">GCM10010345_90010</name>
</gene>
<evidence type="ECO:0000313" key="4">
    <source>
        <dbReference type="Proteomes" id="UP000653644"/>
    </source>
</evidence>
<dbReference type="InterPro" id="IPR029058">
    <property type="entry name" value="AB_hydrolase_fold"/>
</dbReference>
<evidence type="ECO:0000256" key="1">
    <source>
        <dbReference type="ARBA" id="ARBA00007169"/>
    </source>
</evidence>
<dbReference type="SUPFAM" id="SSF53474">
    <property type="entry name" value="alpha/beta-Hydrolases"/>
    <property type="match status" value="1"/>
</dbReference>
<organism evidence="3 4">
    <name type="scientific">Streptomyces canarius</name>
    <dbReference type="NCBI Taxonomy" id="285453"/>
    <lineage>
        <taxon>Bacteria</taxon>
        <taxon>Bacillati</taxon>
        <taxon>Actinomycetota</taxon>
        <taxon>Actinomycetes</taxon>
        <taxon>Kitasatosporales</taxon>
        <taxon>Streptomycetaceae</taxon>
        <taxon>Streptomyces</taxon>
    </lineage>
</organism>
<keyword evidence="4" id="KW-1185">Reference proteome</keyword>
<feature type="domain" description="Thioesterase" evidence="2">
    <location>
        <begin position="20"/>
        <end position="241"/>
    </location>
</feature>
<dbReference type="Proteomes" id="UP000653644">
    <property type="component" value="Unassembled WGS sequence"/>
</dbReference>